<evidence type="ECO:0000313" key="8">
    <source>
        <dbReference type="Proteomes" id="UP000604046"/>
    </source>
</evidence>
<feature type="transmembrane region" description="Helical" evidence="6">
    <location>
        <begin position="344"/>
        <end position="360"/>
    </location>
</feature>
<feature type="transmembrane region" description="Helical" evidence="6">
    <location>
        <begin position="63"/>
        <end position="84"/>
    </location>
</feature>
<keyword evidence="8" id="KW-1185">Reference proteome</keyword>
<keyword evidence="3 6" id="KW-0812">Transmembrane</keyword>
<dbReference type="EMBL" id="CAJNDS010000879">
    <property type="protein sequence ID" value="CAE7239050.1"/>
    <property type="molecule type" value="Genomic_DNA"/>
</dbReference>
<dbReference type="Pfam" id="PF00083">
    <property type="entry name" value="Sugar_tr"/>
    <property type="match status" value="1"/>
</dbReference>
<dbReference type="OrthoDB" id="5296287at2759"/>
<dbReference type="PANTHER" id="PTHR23511:SF34">
    <property type="entry name" value="SYNAPTIC VESICLE GLYCOPROTEIN 2"/>
    <property type="match status" value="1"/>
</dbReference>
<evidence type="ECO:0000256" key="2">
    <source>
        <dbReference type="ARBA" id="ARBA00022448"/>
    </source>
</evidence>
<feature type="transmembrane region" description="Helical" evidence="6">
    <location>
        <begin position="372"/>
        <end position="394"/>
    </location>
</feature>
<evidence type="ECO:0000256" key="5">
    <source>
        <dbReference type="ARBA" id="ARBA00023136"/>
    </source>
</evidence>
<feature type="transmembrane region" description="Helical" evidence="6">
    <location>
        <begin position="96"/>
        <end position="120"/>
    </location>
</feature>
<reference evidence="7" key="1">
    <citation type="submission" date="2021-02" db="EMBL/GenBank/DDBJ databases">
        <authorList>
            <person name="Dougan E. K."/>
            <person name="Rhodes N."/>
            <person name="Thang M."/>
            <person name="Chan C."/>
        </authorList>
    </citation>
    <scope>NUCLEOTIDE SEQUENCE</scope>
</reference>
<sequence length="473" mass="51505">MSDSSHAEQEKPTLGEVIDQIGLGPAQVRASLLGGGVWLADGSELLLIGSVADTLAREWQLSLFLKGFVVTVVYTGVMIGNISSGPLGAYLGRRELVIASYTGIFIFSILSSTAASIAALLVWRFIVGWSIGAGQPAWMAIAVEITPSNWRMVTGGISQNLFAFGELYAAFLLMNDDPSLKHLDWRRIIQLGAIPSLILLSFSIPFLLQSPTYLQLKGRHAEAVTVLESMRRDNQADDVSLDFRLPPNPTSRNSSEGMLDLLLKQGKVILGAKLMVPTLVVSFTCFELNLLYYGCIYAFPQVLSDLVAEGAAQQLLVGALWEIPGVFIGMGLGVMYLRKTGIKFYLTLAASVTLLFIIGGNNRNRHWAFDIALYAGYYGIKLTPNIGFVLVYQVANEIYPAEARTFGCGICLACGRLAAMLGPLVFEGLFAFTGTWLSFFLMMAGFAVLNLYLVDLIPETANKILDDLRKPSK</sequence>
<dbReference type="InterPro" id="IPR036259">
    <property type="entry name" value="MFS_trans_sf"/>
</dbReference>
<comment type="caution">
    <text evidence="7">The sequence shown here is derived from an EMBL/GenBank/DDBJ whole genome shotgun (WGS) entry which is preliminary data.</text>
</comment>
<dbReference type="SUPFAM" id="SSF103473">
    <property type="entry name" value="MFS general substrate transporter"/>
    <property type="match status" value="1"/>
</dbReference>
<feature type="transmembrane region" description="Helical" evidence="6">
    <location>
        <begin position="187"/>
        <end position="208"/>
    </location>
</feature>
<keyword evidence="2" id="KW-0813">Transport</keyword>
<keyword evidence="4 6" id="KW-1133">Transmembrane helix</keyword>
<organism evidence="7 8">
    <name type="scientific">Symbiodinium natans</name>
    <dbReference type="NCBI Taxonomy" id="878477"/>
    <lineage>
        <taxon>Eukaryota</taxon>
        <taxon>Sar</taxon>
        <taxon>Alveolata</taxon>
        <taxon>Dinophyceae</taxon>
        <taxon>Suessiales</taxon>
        <taxon>Symbiodiniaceae</taxon>
        <taxon>Symbiodinium</taxon>
    </lineage>
</organism>
<gene>
    <name evidence="7" type="primary">SVOP</name>
    <name evidence="7" type="ORF">SNAT2548_LOCUS10578</name>
</gene>
<evidence type="ECO:0000313" key="7">
    <source>
        <dbReference type="EMBL" id="CAE7239050.1"/>
    </source>
</evidence>
<name>A0A812KZP7_9DINO</name>
<dbReference type="PANTHER" id="PTHR23511">
    <property type="entry name" value="SYNAPTIC VESICLE GLYCOPROTEIN 2"/>
    <property type="match status" value="1"/>
</dbReference>
<dbReference type="AlphaFoldDB" id="A0A812KZP7"/>
<dbReference type="GO" id="GO:0016020">
    <property type="term" value="C:membrane"/>
    <property type="evidence" value="ECO:0007669"/>
    <property type="project" value="UniProtKB-SubCell"/>
</dbReference>
<evidence type="ECO:0000256" key="6">
    <source>
        <dbReference type="SAM" id="Phobius"/>
    </source>
</evidence>
<feature type="transmembrane region" description="Helical" evidence="6">
    <location>
        <begin position="319"/>
        <end position="337"/>
    </location>
</feature>
<feature type="transmembrane region" description="Helical" evidence="6">
    <location>
        <begin position="406"/>
        <end position="426"/>
    </location>
</feature>
<dbReference type="Proteomes" id="UP000604046">
    <property type="component" value="Unassembled WGS sequence"/>
</dbReference>
<dbReference type="Gene3D" id="1.20.1250.20">
    <property type="entry name" value="MFS general substrate transporter like domains"/>
    <property type="match status" value="1"/>
</dbReference>
<dbReference type="GO" id="GO:0022857">
    <property type="term" value="F:transmembrane transporter activity"/>
    <property type="evidence" value="ECO:0007669"/>
    <property type="project" value="InterPro"/>
</dbReference>
<feature type="transmembrane region" description="Helical" evidence="6">
    <location>
        <begin position="432"/>
        <end position="454"/>
    </location>
</feature>
<feature type="transmembrane region" description="Helical" evidence="6">
    <location>
        <begin position="274"/>
        <end position="299"/>
    </location>
</feature>
<dbReference type="InterPro" id="IPR005828">
    <property type="entry name" value="MFS_sugar_transport-like"/>
</dbReference>
<keyword evidence="5 6" id="KW-0472">Membrane</keyword>
<evidence type="ECO:0000256" key="4">
    <source>
        <dbReference type="ARBA" id="ARBA00022989"/>
    </source>
</evidence>
<accession>A0A812KZP7</accession>
<protein>
    <submittedName>
        <fullName evidence="7">SVOP protein</fullName>
    </submittedName>
</protein>
<evidence type="ECO:0000256" key="3">
    <source>
        <dbReference type="ARBA" id="ARBA00022692"/>
    </source>
</evidence>
<comment type="subcellular location">
    <subcellularLocation>
        <location evidence="1">Membrane</location>
        <topology evidence="1">Multi-pass membrane protein</topology>
    </subcellularLocation>
</comment>
<proteinExistence type="predicted"/>
<evidence type="ECO:0000256" key="1">
    <source>
        <dbReference type="ARBA" id="ARBA00004141"/>
    </source>
</evidence>